<keyword evidence="3" id="KW-1185">Reference proteome</keyword>
<keyword evidence="1" id="KW-0732">Signal</keyword>
<dbReference type="Proteomes" id="UP001278766">
    <property type="component" value="Unassembled WGS sequence"/>
</dbReference>
<dbReference type="PROSITE" id="PS51257">
    <property type="entry name" value="PROKAR_LIPOPROTEIN"/>
    <property type="match status" value="1"/>
</dbReference>
<accession>A0AAE0HF52</accession>
<name>A0AAE0HF52_9PEZI</name>
<proteinExistence type="predicted"/>
<reference evidence="2" key="2">
    <citation type="submission" date="2023-06" db="EMBL/GenBank/DDBJ databases">
        <authorList>
            <consortium name="Lawrence Berkeley National Laboratory"/>
            <person name="Haridas S."/>
            <person name="Hensen N."/>
            <person name="Bonometti L."/>
            <person name="Westerberg I."/>
            <person name="Brannstrom I.O."/>
            <person name="Guillou S."/>
            <person name="Cros-Aarteil S."/>
            <person name="Calhoun S."/>
            <person name="Kuo A."/>
            <person name="Mondo S."/>
            <person name="Pangilinan J."/>
            <person name="Riley R."/>
            <person name="Labutti K."/>
            <person name="Andreopoulos B."/>
            <person name="Lipzen A."/>
            <person name="Chen C."/>
            <person name="Yanf M."/>
            <person name="Daum C."/>
            <person name="Ng V."/>
            <person name="Clum A."/>
            <person name="Steindorff A."/>
            <person name="Ohm R."/>
            <person name="Martin F."/>
            <person name="Silar P."/>
            <person name="Natvig D."/>
            <person name="Lalanne C."/>
            <person name="Gautier V."/>
            <person name="Ament-Velasquez S.L."/>
            <person name="Kruys A."/>
            <person name="Hutchinson M.I."/>
            <person name="Powell A.J."/>
            <person name="Barry K."/>
            <person name="Miller A.N."/>
            <person name="Grigoriev I.V."/>
            <person name="Debuchy R."/>
            <person name="Gladieux P."/>
            <person name="Thoren M.H."/>
            <person name="Johannesson H."/>
        </authorList>
    </citation>
    <scope>NUCLEOTIDE SEQUENCE</scope>
    <source>
        <strain evidence="2">CBS 168.71</strain>
    </source>
</reference>
<gene>
    <name evidence="2" type="ORF">B0H64DRAFT_144441</name>
</gene>
<dbReference type="EMBL" id="JAUEPN010000004">
    <property type="protein sequence ID" value="KAK3295331.1"/>
    <property type="molecule type" value="Genomic_DNA"/>
</dbReference>
<protein>
    <recommendedName>
        <fullName evidence="4">Secreted protein</fullName>
    </recommendedName>
</protein>
<evidence type="ECO:0000256" key="1">
    <source>
        <dbReference type="SAM" id="SignalP"/>
    </source>
</evidence>
<dbReference type="RefSeq" id="XP_062658845.1">
    <property type="nucleotide sequence ID" value="XM_062798325.1"/>
</dbReference>
<feature type="chain" id="PRO_5042133612" description="Secreted protein" evidence="1">
    <location>
        <begin position="31"/>
        <end position="142"/>
    </location>
</feature>
<dbReference type="GeneID" id="87835273"/>
<evidence type="ECO:0000313" key="3">
    <source>
        <dbReference type="Proteomes" id="UP001278766"/>
    </source>
</evidence>
<comment type="caution">
    <text evidence="2">The sequence shown here is derived from an EMBL/GenBank/DDBJ whole genome shotgun (WGS) entry which is preliminary data.</text>
</comment>
<evidence type="ECO:0008006" key="4">
    <source>
        <dbReference type="Google" id="ProtNLM"/>
    </source>
</evidence>
<sequence>MGYRVVFRKMGACWFLFFFFSFSFLTLGACQTTNVKRDGRRRPHTGQPGFVNEASRAVGQARARQRPQMVKRSLVFYGVSYSQRDRAVTSFRASLSSYQLEPQAPLRRNHHLRHPLLSSPSSLSSFLLLDLLGKRQSSAPNY</sequence>
<reference evidence="2" key="1">
    <citation type="journal article" date="2023" name="Mol. Phylogenet. Evol.">
        <title>Genome-scale phylogeny and comparative genomics of the fungal order Sordariales.</title>
        <authorList>
            <person name="Hensen N."/>
            <person name="Bonometti L."/>
            <person name="Westerberg I."/>
            <person name="Brannstrom I.O."/>
            <person name="Guillou S."/>
            <person name="Cros-Aarteil S."/>
            <person name="Calhoun S."/>
            <person name="Haridas S."/>
            <person name="Kuo A."/>
            <person name="Mondo S."/>
            <person name="Pangilinan J."/>
            <person name="Riley R."/>
            <person name="LaButti K."/>
            <person name="Andreopoulos B."/>
            <person name="Lipzen A."/>
            <person name="Chen C."/>
            <person name="Yan M."/>
            <person name="Daum C."/>
            <person name="Ng V."/>
            <person name="Clum A."/>
            <person name="Steindorff A."/>
            <person name="Ohm R.A."/>
            <person name="Martin F."/>
            <person name="Silar P."/>
            <person name="Natvig D.O."/>
            <person name="Lalanne C."/>
            <person name="Gautier V."/>
            <person name="Ament-Velasquez S.L."/>
            <person name="Kruys A."/>
            <person name="Hutchinson M.I."/>
            <person name="Powell A.J."/>
            <person name="Barry K."/>
            <person name="Miller A.N."/>
            <person name="Grigoriev I.V."/>
            <person name="Debuchy R."/>
            <person name="Gladieux P."/>
            <person name="Hiltunen Thoren M."/>
            <person name="Johannesson H."/>
        </authorList>
    </citation>
    <scope>NUCLEOTIDE SEQUENCE</scope>
    <source>
        <strain evidence="2">CBS 168.71</strain>
    </source>
</reference>
<organism evidence="2 3">
    <name type="scientific">Chaetomium fimeti</name>
    <dbReference type="NCBI Taxonomy" id="1854472"/>
    <lineage>
        <taxon>Eukaryota</taxon>
        <taxon>Fungi</taxon>
        <taxon>Dikarya</taxon>
        <taxon>Ascomycota</taxon>
        <taxon>Pezizomycotina</taxon>
        <taxon>Sordariomycetes</taxon>
        <taxon>Sordariomycetidae</taxon>
        <taxon>Sordariales</taxon>
        <taxon>Chaetomiaceae</taxon>
        <taxon>Chaetomium</taxon>
    </lineage>
</organism>
<feature type="signal peptide" evidence="1">
    <location>
        <begin position="1"/>
        <end position="30"/>
    </location>
</feature>
<dbReference type="AlphaFoldDB" id="A0AAE0HF52"/>
<evidence type="ECO:0000313" key="2">
    <source>
        <dbReference type="EMBL" id="KAK3295331.1"/>
    </source>
</evidence>